<comment type="caution">
    <text evidence="2">The sequence shown here is derived from an EMBL/GenBank/DDBJ whole genome shotgun (WGS) entry which is preliminary data.</text>
</comment>
<proteinExistence type="predicted"/>
<evidence type="ECO:0000313" key="2">
    <source>
        <dbReference type="EMBL" id="KJZ81917.1"/>
    </source>
</evidence>
<evidence type="ECO:0000313" key="3">
    <source>
        <dbReference type="Proteomes" id="UP000033731"/>
    </source>
</evidence>
<protein>
    <submittedName>
        <fullName evidence="2">Uncharacterized protein</fullName>
    </submittedName>
</protein>
<organism evidence="2 3">
    <name type="scientific">Candidatus Liberibacter solanacearum</name>
    <dbReference type="NCBI Taxonomy" id="556287"/>
    <lineage>
        <taxon>Bacteria</taxon>
        <taxon>Pseudomonadati</taxon>
        <taxon>Pseudomonadota</taxon>
        <taxon>Alphaproteobacteria</taxon>
        <taxon>Hyphomicrobiales</taxon>
        <taxon>Rhizobiaceae</taxon>
        <taxon>Liberibacter</taxon>
    </lineage>
</organism>
<keyword evidence="3" id="KW-1185">Reference proteome</keyword>
<reference evidence="2 3" key="1">
    <citation type="journal article" date="2015" name="Phytopathology">
        <title>Genomes of Candidatus Liberibacter solanacearum haplotype A from New Zealand and the USA suggest significant genome plasticity in the species.</title>
        <authorList>
            <person name="Thompson S.M."/>
            <person name="Johnson C.P."/>
            <person name="Lu A.Y."/>
            <person name="Frampton R.A."/>
            <person name="Sullivan K.L."/>
            <person name="Fiers M.W."/>
            <person name="Crowhurst R.N."/>
            <person name="Pitman A.R."/>
            <person name="Scott I."/>
            <person name="Gudmestad N.C."/>
            <person name="Smith G.R."/>
        </authorList>
    </citation>
    <scope>NUCLEOTIDE SEQUENCE [LARGE SCALE GENOMIC DNA]</scope>
    <source>
        <strain evidence="2 3">LsoNZ1</strain>
    </source>
</reference>
<name>A0A0F4VMK1_9HYPH</name>
<dbReference type="PATRIC" id="fig|556287.9.peg.672"/>
<evidence type="ECO:0000256" key="1">
    <source>
        <dbReference type="SAM" id="Coils"/>
    </source>
</evidence>
<sequence>MADPRLEPSVKSFFKQLNDVDFALIKKAKPLSSPDGDLSARTPSTIKSIADADLHDLVSLESKEKTAYYHEQLKQKSKDGAKRSPAEIQEIQQKLKELQSRESNLLKDKVATKLNALVLDNLQTSVRGSSTFRAFDL</sequence>
<dbReference type="AlphaFoldDB" id="A0A0F4VMK1"/>
<gene>
    <name evidence="2" type="ORF">DJ66_0647</name>
</gene>
<accession>A0A0F4VMK1</accession>
<dbReference type="EMBL" id="JMTK01000002">
    <property type="protein sequence ID" value="KJZ81917.1"/>
    <property type="molecule type" value="Genomic_DNA"/>
</dbReference>
<dbReference type="Proteomes" id="UP000033731">
    <property type="component" value="Unassembled WGS sequence"/>
</dbReference>
<keyword evidence="1" id="KW-0175">Coiled coil</keyword>
<feature type="coiled-coil region" evidence="1">
    <location>
        <begin position="81"/>
        <end position="108"/>
    </location>
</feature>